<name>A0A8H7NC59_BIOOC</name>
<accession>A0A8H7NC59</accession>
<proteinExistence type="predicted"/>
<dbReference type="Proteomes" id="UP000616885">
    <property type="component" value="Unassembled WGS sequence"/>
</dbReference>
<reference evidence="1" key="1">
    <citation type="submission" date="2020-10" db="EMBL/GenBank/DDBJ databases">
        <title>High-Quality Genome Resource of Clonostachys rosea strain S41 by Oxford Nanopore Long-Read Sequencing.</title>
        <authorList>
            <person name="Wang H."/>
        </authorList>
    </citation>
    <scope>NUCLEOTIDE SEQUENCE</scope>
    <source>
        <strain evidence="1">S41</strain>
    </source>
</reference>
<comment type="caution">
    <text evidence="1">The sequence shown here is derived from an EMBL/GenBank/DDBJ whole genome shotgun (WGS) entry which is preliminary data.</text>
</comment>
<dbReference type="EMBL" id="JADCTT010000004">
    <property type="protein sequence ID" value="KAF9753159.1"/>
    <property type="molecule type" value="Genomic_DNA"/>
</dbReference>
<sequence length="181" mass="20262">MPPSLPRIFYLIDSAPGPMIHCFPLRQSTMSDINVTPEIQNARMPPNLSREERMAFMANHVEAIQKLNPEADMKLDTNWWKASVNLSSDIDEFLDAETKKKVNETTMKMFQPGAGLDTAKAVREELKDLLVGHENIYKSLEASLFADENSLQQAQELLKDKIATGELAFPAVAEQKSLGSK</sequence>
<organism evidence="1 2">
    <name type="scientific">Bionectria ochroleuca</name>
    <name type="common">Gliocladium roseum</name>
    <dbReference type="NCBI Taxonomy" id="29856"/>
    <lineage>
        <taxon>Eukaryota</taxon>
        <taxon>Fungi</taxon>
        <taxon>Dikarya</taxon>
        <taxon>Ascomycota</taxon>
        <taxon>Pezizomycotina</taxon>
        <taxon>Sordariomycetes</taxon>
        <taxon>Hypocreomycetidae</taxon>
        <taxon>Hypocreales</taxon>
        <taxon>Bionectriaceae</taxon>
        <taxon>Clonostachys</taxon>
    </lineage>
</organism>
<dbReference type="AlphaFoldDB" id="A0A8H7NC59"/>
<protein>
    <submittedName>
        <fullName evidence="1">Uncharacterized protein</fullName>
    </submittedName>
</protein>
<evidence type="ECO:0000313" key="1">
    <source>
        <dbReference type="EMBL" id="KAF9753159.1"/>
    </source>
</evidence>
<evidence type="ECO:0000313" key="2">
    <source>
        <dbReference type="Proteomes" id="UP000616885"/>
    </source>
</evidence>
<gene>
    <name evidence="1" type="ORF">IM811_011917</name>
</gene>